<protein>
    <submittedName>
        <fullName evidence="1">Uncharacterized protein</fullName>
    </submittedName>
</protein>
<gene>
    <name evidence="1" type="ORF">B0T11DRAFT_317824</name>
</gene>
<dbReference type="Proteomes" id="UP000813385">
    <property type="component" value="Unassembled WGS sequence"/>
</dbReference>
<accession>A0A8K0TEL1</accession>
<comment type="caution">
    <text evidence="1">The sequence shown here is derived from an EMBL/GenBank/DDBJ whole genome shotgun (WGS) entry which is preliminary data.</text>
</comment>
<keyword evidence="2" id="KW-1185">Reference proteome</keyword>
<proteinExistence type="predicted"/>
<evidence type="ECO:0000313" key="1">
    <source>
        <dbReference type="EMBL" id="KAH7362002.1"/>
    </source>
</evidence>
<sequence length="205" mass="21841">MQTPRSYLHRRDQLFLAGGRRTAFQSLVLGCSSMFHVLSTCACQDKTRVAFAICRQWAMGHGGGGGGGGFKEVFQRLDVAESGVMEGGGLGGLESATAVLSDGHSICEMADTDEIEFLIPPLSSSHCPVLRESRLSHPEDNRGSDAGIKGEVDVLAKVESQMIVEPYETTGGTFGFERATSSLGGALAEIEVQMPTEEMGADEHE</sequence>
<reference evidence="1" key="1">
    <citation type="journal article" date="2021" name="Nat. Commun.">
        <title>Genetic determinants of endophytism in the Arabidopsis root mycobiome.</title>
        <authorList>
            <person name="Mesny F."/>
            <person name="Miyauchi S."/>
            <person name="Thiergart T."/>
            <person name="Pickel B."/>
            <person name="Atanasova L."/>
            <person name="Karlsson M."/>
            <person name="Huettel B."/>
            <person name="Barry K.W."/>
            <person name="Haridas S."/>
            <person name="Chen C."/>
            <person name="Bauer D."/>
            <person name="Andreopoulos W."/>
            <person name="Pangilinan J."/>
            <person name="LaButti K."/>
            <person name="Riley R."/>
            <person name="Lipzen A."/>
            <person name="Clum A."/>
            <person name="Drula E."/>
            <person name="Henrissat B."/>
            <person name="Kohler A."/>
            <person name="Grigoriev I.V."/>
            <person name="Martin F.M."/>
            <person name="Hacquard S."/>
        </authorList>
    </citation>
    <scope>NUCLEOTIDE SEQUENCE</scope>
    <source>
        <strain evidence="1">MPI-CAGE-AT-0016</strain>
    </source>
</reference>
<dbReference type="AlphaFoldDB" id="A0A8K0TEL1"/>
<feature type="non-terminal residue" evidence="1">
    <location>
        <position position="205"/>
    </location>
</feature>
<name>A0A8K0TEL1_9PEZI</name>
<dbReference type="EMBL" id="JAGPXD010000003">
    <property type="protein sequence ID" value="KAH7362002.1"/>
    <property type="molecule type" value="Genomic_DNA"/>
</dbReference>
<organism evidence="1 2">
    <name type="scientific">Plectosphaerella cucumerina</name>
    <dbReference type="NCBI Taxonomy" id="40658"/>
    <lineage>
        <taxon>Eukaryota</taxon>
        <taxon>Fungi</taxon>
        <taxon>Dikarya</taxon>
        <taxon>Ascomycota</taxon>
        <taxon>Pezizomycotina</taxon>
        <taxon>Sordariomycetes</taxon>
        <taxon>Hypocreomycetidae</taxon>
        <taxon>Glomerellales</taxon>
        <taxon>Plectosphaerellaceae</taxon>
        <taxon>Plectosphaerella</taxon>
    </lineage>
</organism>
<evidence type="ECO:0000313" key="2">
    <source>
        <dbReference type="Proteomes" id="UP000813385"/>
    </source>
</evidence>